<dbReference type="Proteomes" id="UP000258707">
    <property type="component" value="Chromosome"/>
</dbReference>
<name>A0A346PIG1_9EURY</name>
<dbReference type="KEGG" id="nan:AArc1_2998"/>
<organism evidence="2 3">
    <name type="scientific">Natrarchaeobaculum sulfurireducens</name>
    <dbReference type="NCBI Taxonomy" id="2044521"/>
    <lineage>
        <taxon>Archaea</taxon>
        <taxon>Methanobacteriati</taxon>
        <taxon>Methanobacteriota</taxon>
        <taxon>Stenosarchaea group</taxon>
        <taxon>Halobacteria</taxon>
        <taxon>Halobacteriales</taxon>
        <taxon>Natrialbaceae</taxon>
        <taxon>Natrarchaeobaculum</taxon>
    </lineage>
</organism>
<reference evidence="3" key="1">
    <citation type="submission" date="2017-10" db="EMBL/GenBank/DDBJ databases">
        <title>Phenotypic and genomic properties of facultatively anaerobic sulfur-reducing natronoarchaea from hypersaline soda lakes.</title>
        <authorList>
            <person name="Sorokin D.Y."/>
            <person name="Kublanov I.V."/>
            <person name="Roman P."/>
            <person name="Sinninghe Damste J.S."/>
            <person name="Golyshin P.N."/>
            <person name="Rojo D."/>
            <person name="Ciordia S."/>
            <person name="Mena Md.C."/>
            <person name="Ferrer M."/>
            <person name="Messina E."/>
            <person name="Smedile F."/>
            <person name="La Spada G."/>
            <person name="La Cono V."/>
            <person name="Yakimov M.M."/>
        </authorList>
    </citation>
    <scope>NUCLEOTIDE SEQUENCE [LARGE SCALE GENOMIC DNA]</scope>
    <source>
        <strain evidence="3">AArc1</strain>
    </source>
</reference>
<protein>
    <recommendedName>
        <fullName evidence="4">Metal-dependent hydrolase</fullName>
    </recommendedName>
</protein>
<dbReference type="EMBL" id="CP024047">
    <property type="protein sequence ID" value="AXR79306.1"/>
    <property type="molecule type" value="Genomic_DNA"/>
</dbReference>
<gene>
    <name evidence="2" type="ORF">AArc1_2998</name>
</gene>
<evidence type="ECO:0008006" key="4">
    <source>
        <dbReference type="Google" id="ProtNLM"/>
    </source>
</evidence>
<feature type="transmembrane region" description="Helical" evidence="1">
    <location>
        <begin position="12"/>
        <end position="33"/>
    </location>
</feature>
<evidence type="ECO:0000313" key="2">
    <source>
        <dbReference type="EMBL" id="AXR79306.1"/>
    </source>
</evidence>
<keyword evidence="1" id="KW-0472">Membrane</keyword>
<keyword evidence="1" id="KW-0812">Transmembrane</keyword>
<evidence type="ECO:0000313" key="3">
    <source>
        <dbReference type="Proteomes" id="UP000258707"/>
    </source>
</evidence>
<sequence>MLPTHALGGMVLALPLVAVAPELAPVGLVAGLLGGIVPDLDMYAGHRKTLHFPVYYSALAVPASVVAVIAPSTATVAVALFFLGAALHCLTDVFGSGLELRPWEGTSERAVYDHYRGTWIAPRRAVAYDGSPGDLLLSITLAVPLVLALEGVLQWLVIAALAVGIVYTALRRVLADLATVVVGVLPASAYPYVPERYLEDLESERAWQPTGQ</sequence>
<keyword evidence="1" id="KW-1133">Transmembrane helix</keyword>
<evidence type="ECO:0000256" key="1">
    <source>
        <dbReference type="SAM" id="Phobius"/>
    </source>
</evidence>
<proteinExistence type="predicted"/>
<feature type="transmembrane region" description="Helical" evidence="1">
    <location>
        <begin position="54"/>
        <end position="87"/>
    </location>
</feature>
<feature type="transmembrane region" description="Helical" evidence="1">
    <location>
        <begin position="141"/>
        <end position="166"/>
    </location>
</feature>
<dbReference type="AlphaFoldDB" id="A0A346PIG1"/>
<accession>A0A346PIG1</accession>